<dbReference type="InterPro" id="IPR011528">
    <property type="entry name" value="NERD"/>
</dbReference>
<keyword evidence="1" id="KW-0812">Transmembrane</keyword>
<sequence length="235" mass="27319">MRVAILTFAILLLIVIILYIFLKEEKDRKLIKTATSLDRGTTSELELVLMLLKANFSPKAIFHDLYLARRDGGYCQIDLVLPTKVGIIVFEVKDYSGWIFGNGDQKNWTQVLSYGSVKHRFYNPILQNRNHIFDLKVKLTQFDRIPFYSVVVFFGNCEFKKLESIPKNVFLCKSDEVIDVVNQIVSNNQPANYSNKLQIINLLRNAVNNGANVHIRERHISDIKKMVSKRRFRMY</sequence>
<keyword evidence="1" id="KW-1133">Transmembrane helix</keyword>
<proteinExistence type="predicted"/>
<name>A0A1M5CB73_9FLAO</name>
<feature type="domain" description="NERD" evidence="2">
    <location>
        <begin position="39"/>
        <end position="160"/>
    </location>
</feature>
<evidence type="ECO:0000313" key="3">
    <source>
        <dbReference type="EMBL" id="SHF51969.1"/>
    </source>
</evidence>
<accession>A0A1M5CB73</accession>
<dbReference type="PROSITE" id="PS50965">
    <property type="entry name" value="NERD"/>
    <property type="match status" value="1"/>
</dbReference>
<dbReference type="EMBL" id="FQVQ01000011">
    <property type="protein sequence ID" value="SHF51969.1"/>
    <property type="molecule type" value="Genomic_DNA"/>
</dbReference>
<dbReference type="Pfam" id="PF08378">
    <property type="entry name" value="NERD"/>
    <property type="match status" value="1"/>
</dbReference>
<dbReference type="OrthoDB" id="9813328at2"/>
<dbReference type="STRING" id="1124188.SAMN05444377_11146"/>
<dbReference type="Proteomes" id="UP000184147">
    <property type="component" value="Unassembled WGS sequence"/>
</dbReference>
<dbReference type="RefSeq" id="WP_073363793.1">
    <property type="nucleotide sequence ID" value="NZ_FQVQ01000011.1"/>
</dbReference>
<dbReference type="AlphaFoldDB" id="A0A1M5CB73"/>
<organism evidence="3 4">
    <name type="scientific">Flavobacterium fontis</name>
    <dbReference type="NCBI Taxonomy" id="1124188"/>
    <lineage>
        <taxon>Bacteria</taxon>
        <taxon>Pseudomonadati</taxon>
        <taxon>Bacteroidota</taxon>
        <taxon>Flavobacteriia</taxon>
        <taxon>Flavobacteriales</taxon>
        <taxon>Flavobacteriaceae</taxon>
        <taxon>Flavobacterium</taxon>
    </lineage>
</organism>
<reference evidence="3 4" key="1">
    <citation type="submission" date="2016-11" db="EMBL/GenBank/DDBJ databases">
        <authorList>
            <person name="Jaros S."/>
            <person name="Januszkiewicz K."/>
            <person name="Wedrychowicz H."/>
        </authorList>
    </citation>
    <scope>NUCLEOTIDE SEQUENCE [LARGE SCALE GENOMIC DNA]</scope>
    <source>
        <strain evidence="3 4">DSM 25660</strain>
    </source>
</reference>
<evidence type="ECO:0000256" key="1">
    <source>
        <dbReference type="SAM" id="Phobius"/>
    </source>
</evidence>
<keyword evidence="4" id="KW-1185">Reference proteome</keyword>
<keyword evidence="1" id="KW-0472">Membrane</keyword>
<evidence type="ECO:0000259" key="2">
    <source>
        <dbReference type="PROSITE" id="PS50965"/>
    </source>
</evidence>
<evidence type="ECO:0000313" key="4">
    <source>
        <dbReference type="Proteomes" id="UP000184147"/>
    </source>
</evidence>
<protein>
    <submittedName>
        <fullName evidence="3">Nuclease-related domain-containing protein</fullName>
    </submittedName>
</protein>
<gene>
    <name evidence="3" type="ORF">SAMN05444377_11146</name>
</gene>
<feature type="transmembrane region" description="Helical" evidence="1">
    <location>
        <begin position="6"/>
        <end position="22"/>
    </location>
</feature>